<feature type="transmembrane region" description="Helical" evidence="1">
    <location>
        <begin position="16"/>
        <end position="37"/>
    </location>
</feature>
<dbReference type="Proteomes" id="UP000231896">
    <property type="component" value="Chromosome"/>
</dbReference>
<keyword evidence="1" id="KW-0472">Membrane</keyword>
<keyword evidence="1" id="KW-1133">Transmembrane helix</keyword>
<sequence>MSNNTNSGIAQNFPSWAIAILIILFIVGLIIGCWGFLSGFKLKRKDNTTSSFVVWNKLFKDKKAVKAGQKFETNKGVFALTFANVDKKDFFLPIYIFKSEDFEKDSNEIILKIVEGKFEIINEYMSENSKTINDMFFVLLENDPTDDKKEEWIKLINSKSRGFNT</sequence>
<dbReference type="RefSeq" id="WP_028124438.1">
    <property type="nucleotide sequence ID" value="NZ_CP024964.1"/>
</dbReference>
<keyword evidence="1" id="KW-0812">Transmembrane</keyword>
<dbReference type="AlphaFoldDB" id="A0A2K8NZ12"/>
<name>A0A2K8NZ12_9MOLU</name>
<reference evidence="2 3" key="1">
    <citation type="submission" date="2017-11" db="EMBL/GenBank/DDBJ databases">
        <title>Genome sequence of Entomoplasma melaleucae M1 (ATCC 49191).</title>
        <authorList>
            <person name="Lo W.-S."/>
            <person name="Gasparich G.E."/>
            <person name="Kuo C.-H."/>
        </authorList>
    </citation>
    <scope>NUCLEOTIDE SEQUENCE [LARGE SCALE GENOMIC DNA]</scope>
    <source>
        <strain evidence="2 3">M1</strain>
    </source>
</reference>
<dbReference type="KEGG" id="eml:EMELA_v1c03120"/>
<accession>A0A2K8NZ12</accession>
<evidence type="ECO:0000313" key="2">
    <source>
        <dbReference type="EMBL" id="ATZ17883.1"/>
    </source>
</evidence>
<evidence type="ECO:0000313" key="3">
    <source>
        <dbReference type="Proteomes" id="UP000231896"/>
    </source>
</evidence>
<proteinExistence type="predicted"/>
<evidence type="ECO:0000256" key="1">
    <source>
        <dbReference type="SAM" id="Phobius"/>
    </source>
</evidence>
<organism evidence="2 3">
    <name type="scientific">Mesoplasma melaleucae</name>
    <dbReference type="NCBI Taxonomy" id="81459"/>
    <lineage>
        <taxon>Bacteria</taxon>
        <taxon>Bacillati</taxon>
        <taxon>Mycoplasmatota</taxon>
        <taxon>Mollicutes</taxon>
        <taxon>Entomoplasmatales</taxon>
        <taxon>Entomoplasmataceae</taxon>
        <taxon>Mesoplasma</taxon>
    </lineage>
</organism>
<keyword evidence="3" id="KW-1185">Reference proteome</keyword>
<dbReference type="OrthoDB" id="389809at2"/>
<gene>
    <name evidence="2" type="ORF">EMELA_v1c03120</name>
</gene>
<protein>
    <submittedName>
        <fullName evidence="2">Uncharacterized protein</fullName>
    </submittedName>
</protein>
<dbReference type="EMBL" id="CP024964">
    <property type="protein sequence ID" value="ATZ17883.1"/>
    <property type="molecule type" value="Genomic_DNA"/>
</dbReference>